<proteinExistence type="predicted"/>
<keyword evidence="2" id="KW-1185">Reference proteome</keyword>
<protein>
    <submittedName>
        <fullName evidence="1">Uncharacterized protein</fullName>
    </submittedName>
</protein>
<sequence length="53" mass="6175">MVITDHFYMVKVLKAQDKIEEAKLEMDRTIVLSQKGYVLHDLYVCLDDKFIGA</sequence>
<dbReference type="EMBL" id="CP129971">
    <property type="protein sequence ID" value="WKK77904.2"/>
    <property type="molecule type" value="Genomic_DNA"/>
</dbReference>
<evidence type="ECO:0000313" key="2">
    <source>
        <dbReference type="Proteomes" id="UP001230496"/>
    </source>
</evidence>
<dbReference type="RefSeq" id="WP_308349177.1">
    <property type="nucleotide sequence ID" value="NZ_CP129971.1"/>
</dbReference>
<reference evidence="1 2" key="1">
    <citation type="submission" date="2023-08" db="EMBL/GenBank/DDBJ databases">
        <title>Comparative genomics and taxonomic characterization of three novel marine species of genus Marivirga.</title>
        <authorList>
            <person name="Muhammad N."/>
            <person name="Kim S.-G."/>
        </authorList>
    </citation>
    <scope>NUCLEOTIDE SEQUENCE [LARGE SCALE GENOMIC DNA]</scope>
    <source>
        <strain evidence="1 2">BDSF4-3</strain>
    </source>
</reference>
<evidence type="ECO:0000313" key="1">
    <source>
        <dbReference type="EMBL" id="WKK77904.2"/>
    </source>
</evidence>
<dbReference type="Proteomes" id="UP001230496">
    <property type="component" value="Chromosome"/>
</dbReference>
<organism evidence="1 2">
    <name type="scientific">Marivirga salinarum</name>
    <dbReference type="NCBI Taxonomy" id="3059078"/>
    <lineage>
        <taxon>Bacteria</taxon>
        <taxon>Pseudomonadati</taxon>
        <taxon>Bacteroidota</taxon>
        <taxon>Cytophagia</taxon>
        <taxon>Cytophagales</taxon>
        <taxon>Marivirgaceae</taxon>
        <taxon>Marivirga</taxon>
    </lineage>
</organism>
<accession>A0AA49JH37</accession>
<name>A0AA49JH37_9BACT</name>
<gene>
    <name evidence="1" type="ORF">QYS49_12985</name>
</gene>
<dbReference type="KEGG" id="msaa:QYS49_12985"/>
<dbReference type="AlphaFoldDB" id="A0AA49JH37"/>